<reference evidence="1 2" key="1">
    <citation type="journal article" date="2023" name="Sci. Data">
        <title>Genome assembly of the Korean intertidal mud-creeper Batillaria attramentaria.</title>
        <authorList>
            <person name="Patra A.K."/>
            <person name="Ho P.T."/>
            <person name="Jun S."/>
            <person name="Lee S.J."/>
            <person name="Kim Y."/>
            <person name="Won Y.J."/>
        </authorList>
    </citation>
    <scope>NUCLEOTIDE SEQUENCE [LARGE SCALE GENOMIC DNA]</scope>
    <source>
        <strain evidence="1">Wonlab-2016</strain>
    </source>
</reference>
<dbReference type="AlphaFoldDB" id="A0ABD0KR35"/>
<dbReference type="Proteomes" id="UP001519460">
    <property type="component" value="Unassembled WGS sequence"/>
</dbReference>
<sequence>MTEEAGTAPKQPKESEVLTQASLIHLARGLGKESNGLTFPMLLNIPTTTIVNIIYENNENGLLNDDGTQQCAVVEKCLLLWRKRTTEQKNKDRVKSLEKAMREMGKMELADLLMERFQNHQEITPDFFA</sequence>
<evidence type="ECO:0000313" key="2">
    <source>
        <dbReference type="Proteomes" id="UP001519460"/>
    </source>
</evidence>
<proteinExistence type="predicted"/>
<dbReference type="Gene3D" id="1.10.533.10">
    <property type="entry name" value="Death Domain, Fas"/>
    <property type="match status" value="1"/>
</dbReference>
<comment type="caution">
    <text evidence="1">The sequence shown here is derived from an EMBL/GenBank/DDBJ whole genome shotgun (WGS) entry which is preliminary data.</text>
</comment>
<name>A0ABD0KR35_9CAEN</name>
<evidence type="ECO:0008006" key="3">
    <source>
        <dbReference type="Google" id="ProtNLM"/>
    </source>
</evidence>
<evidence type="ECO:0000313" key="1">
    <source>
        <dbReference type="EMBL" id="KAK7489735.1"/>
    </source>
</evidence>
<organism evidence="1 2">
    <name type="scientific">Batillaria attramentaria</name>
    <dbReference type="NCBI Taxonomy" id="370345"/>
    <lineage>
        <taxon>Eukaryota</taxon>
        <taxon>Metazoa</taxon>
        <taxon>Spiralia</taxon>
        <taxon>Lophotrochozoa</taxon>
        <taxon>Mollusca</taxon>
        <taxon>Gastropoda</taxon>
        <taxon>Caenogastropoda</taxon>
        <taxon>Sorbeoconcha</taxon>
        <taxon>Cerithioidea</taxon>
        <taxon>Batillariidae</taxon>
        <taxon>Batillaria</taxon>
    </lineage>
</organism>
<gene>
    <name evidence="1" type="ORF">BaRGS_00019130</name>
</gene>
<protein>
    <recommendedName>
        <fullName evidence="3">Death domain-containing protein</fullName>
    </recommendedName>
</protein>
<dbReference type="InterPro" id="IPR011029">
    <property type="entry name" value="DEATH-like_dom_sf"/>
</dbReference>
<accession>A0ABD0KR35</accession>
<keyword evidence="2" id="KW-1185">Reference proteome</keyword>
<dbReference type="EMBL" id="JACVVK020000135">
    <property type="protein sequence ID" value="KAK7489735.1"/>
    <property type="molecule type" value="Genomic_DNA"/>
</dbReference>